<reference evidence="1" key="2">
    <citation type="submission" date="2022-06" db="UniProtKB">
        <authorList>
            <consortium name="EnsemblMetazoa"/>
        </authorList>
    </citation>
    <scope>IDENTIFICATION</scope>
    <source>
        <strain evidence="1">PS312</strain>
    </source>
</reference>
<gene>
    <name evidence="1" type="primary">WBGene00305224</name>
</gene>
<dbReference type="AlphaFoldDB" id="A0A8R1Z4V5"/>
<dbReference type="Proteomes" id="UP000005239">
    <property type="component" value="Unassembled WGS sequence"/>
</dbReference>
<dbReference type="GO" id="GO:0005737">
    <property type="term" value="C:cytoplasm"/>
    <property type="evidence" value="ECO:0000318"/>
    <property type="project" value="GO_Central"/>
</dbReference>
<accession>A0A8R1Z4V5</accession>
<evidence type="ECO:0000313" key="1">
    <source>
        <dbReference type="EnsemblMetazoa" id="PPA47328.1"/>
    </source>
</evidence>
<dbReference type="PANTHER" id="PTHR43544">
    <property type="entry name" value="SHORT-CHAIN DEHYDROGENASE/REDUCTASE"/>
    <property type="match status" value="1"/>
</dbReference>
<dbReference type="InterPro" id="IPR002347">
    <property type="entry name" value="SDR_fam"/>
</dbReference>
<keyword evidence="2" id="KW-1185">Reference proteome</keyword>
<dbReference type="Gene3D" id="3.40.50.720">
    <property type="entry name" value="NAD(P)-binding Rossmann-like Domain"/>
    <property type="match status" value="1"/>
</dbReference>
<protein>
    <recommendedName>
        <fullName evidence="3">Dehydrogenase</fullName>
    </recommendedName>
</protein>
<proteinExistence type="predicted"/>
<organism evidence="1 2">
    <name type="scientific">Pristionchus pacificus</name>
    <name type="common">Parasitic nematode worm</name>
    <dbReference type="NCBI Taxonomy" id="54126"/>
    <lineage>
        <taxon>Eukaryota</taxon>
        <taxon>Metazoa</taxon>
        <taxon>Ecdysozoa</taxon>
        <taxon>Nematoda</taxon>
        <taxon>Chromadorea</taxon>
        <taxon>Rhabditida</taxon>
        <taxon>Rhabditina</taxon>
        <taxon>Diplogasteromorpha</taxon>
        <taxon>Diplogasteroidea</taxon>
        <taxon>Neodiplogasteridae</taxon>
        <taxon>Pristionchus</taxon>
    </lineage>
</organism>
<evidence type="ECO:0000313" key="2">
    <source>
        <dbReference type="Proteomes" id="UP000005239"/>
    </source>
</evidence>
<dbReference type="InterPro" id="IPR036291">
    <property type="entry name" value="NAD(P)-bd_dom_sf"/>
</dbReference>
<evidence type="ECO:0008006" key="3">
    <source>
        <dbReference type="Google" id="ProtNLM"/>
    </source>
</evidence>
<dbReference type="EnsemblMetazoa" id="PPA47328.1">
    <property type="protein sequence ID" value="PPA47328.1"/>
    <property type="gene ID" value="WBGene00305224"/>
</dbReference>
<dbReference type="Pfam" id="PF00106">
    <property type="entry name" value="adh_short"/>
    <property type="match status" value="1"/>
</dbReference>
<dbReference type="GO" id="GO:0016491">
    <property type="term" value="F:oxidoreductase activity"/>
    <property type="evidence" value="ECO:0000318"/>
    <property type="project" value="GO_Central"/>
</dbReference>
<dbReference type="SUPFAM" id="SSF51735">
    <property type="entry name" value="NAD(P)-binding Rossmann-fold domains"/>
    <property type="match status" value="1"/>
</dbReference>
<dbReference type="PANTHER" id="PTHR43544:SF35">
    <property type="entry name" value="C-FACTOR-RELATED"/>
    <property type="match status" value="1"/>
</dbReference>
<dbReference type="PRINTS" id="PR00081">
    <property type="entry name" value="GDHRDH"/>
</dbReference>
<dbReference type="InterPro" id="IPR051468">
    <property type="entry name" value="Fungal_SecMetab_SDRs"/>
</dbReference>
<reference evidence="2" key="1">
    <citation type="journal article" date="2008" name="Nat. Genet.">
        <title>The Pristionchus pacificus genome provides a unique perspective on nematode lifestyle and parasitism.</title>
        <authorList>
            <person name="Dieterich C."/>
            <person name="Clifton S.W."/>
            <person name="Schuster L.N."/>
            <person name="Chinwalla A."/>
            <person name="Delehaunty K."/>
            <person name="Dinkelacker I."/>
            <person name="Fulton L."/>
            <person name="Fulton R."/>
            <person name="Godfrey J."/>
            <person name="Minx P."/>
            <person name="Mitreva M."/>
            <person name="Roeseler W."/>
            <person name="Tian H."/>
            <person name="Witte H."/>
            <person name="Yang S.P."/>
            <person name="Wilson R.K."/>
            <person name="Sommer R.J."/>
        </authorList>
    </citation>
    <scope>NUCLEOTIDE SEQUENCE [LARGE SCALE GENOMIC DNA]</scope>
    <source>
        <strain evidence="2">PS312</strain>
    </source>
</reference>
<name>A0A8R1Z4V5_PRIPA</name>
<sequence length="240" mass="26734">MHILVTGANRGIGLGLVRELLKHDEVKHVFATHRHWADTKELMSINDPRLQVFEMELMEHITIGSVYLKIRDTVGEDGLNCIINNAGIFDAYDINGPVKRKMIVDMIEVNSIGPTIMNQGFLPQLRKAVRAGKRAMMVNISDEIGSMTLCRGTTDRKALIYQMSKASLNMLTRSMAVDCKKEKVAYLALAPGSVKTEMGGAAAKDTVEEVSRDMVDSILHKITMEHTGGFFDRKMNPIPF</sequence>